<protein>
    <recommendedName>
        <fullName evidence="14">No apical meristem-associated C-terminal domain-containing protein</fullName>
    </recommendedName>
</protein>
<evidence type="ECO:0000313" key="2">
    <source>
        <dbReference type="EMBL" id="KAE8943708.1"/>
    </source>
</evidence>
<evidence type="ECO:0000313" key="10">
    <source>
        <dbReference type="Proteomes" id="UP000437068"/>
    </source>
</evidence>
<evidence type="ECO:0008006" key="14">
    <source>
        <dbReference type="Google" id="ProtNLM"/>
    </source>
</evidence>
<evidence type="ECO:0000256" key="1">
    <source>
        <dbReference type="SAM" id="MobiDB-lite"/>
    </source>
</evidence>
<reference evidence="8 9" key="1">
    <citation type="submission" date="2018-08" db="EMBL/GenBank/DDBJ databases">
        <title>Genomic investigation of the strawberry pathogen Phytophthora fragariae indicates pathogenicity is determined by transcriptional variation in three key races.</title>
        <authorList>
            <person name="Adams T.M."/>
            <person name="Armitage A.D."/>
            <person name="Sobczyk M.K."/>
            <person name="Bates H.J."/>
            <person name="Dunwell J.M."/>
            <person name="Nellist C.F."/>
            <person name="Harrison R.J."/>
        </authorList>
    </citation>
    <scope>NUCLEOTIDE SEQUENCE [LARGE SCALE GENOMIC DNA]</scope>
    <source>
        <strain evidence="7 10">A4</strain>
        <strain evidence="6 11">BC-1</strain>
        <strain evidence="5 9">NOV-27</strain>
        <strain evidence="4 12">NOV-5</strain>
        <strain evidence="3 13">NOV-71</strain>
        <strain evidence="2 8">NOV-9</strain>
    </source>
</reference>
<dbReference type="Proteomes" id="UP000429523">
    <property type="component" value="Unassembled WGS sequence"/>
</dbReference>
<evidence type="ECO:0000313" key="12">
    <source>
        <dbReference type="Proteomes" id="UP000440732"/>
    </source>
</evidence>
<comment type="caution">
    <text evidence="2">The sequence shown here is derived from an EMBL/GenBank/DDBJ whole genome shotgun (WGS) entry which is preliminary data.</text>
</comment>
<evidence type="ECO:0000313" key="7">
    <source>
        <dbReference type="EMBL" id="KAE9320789.1"/>
    </source>
</evidence>
<gene>
    <name evidence="7" type="ORF">PF001_g5232</name>
    <name evidence="6" type="ORF">PF002_g6822</name>
    <name evidence="5" type="ORF">PF005_g5919</name>
    <name evidence="4" type="ORF">PF006_g5175</name>
    <name evidence="3" type="ORF">PF007_g6082</name>
    <name evidence="2" type="ORF">PF009_g6578</name>
</gene>
<evidence type="ECO:0000313" key="9">
    <source>
        <dbReference type="Proteomes" id="UP000433483"/>
    </source>
</evidence>
<dbReference type="OrthoDB" id="129446at2759"/>
<name>A0A6A3FPQ7_9STRA</name>
<organism evidence="2 8">
    <name type="scientific">Phytophthora fragariae</name>
    <dbReference type="NCBI Taxonomy" id="53985"/>
    <lineage>
        <taxon>Eukaryota</taxon>
        <taxon>Sar</taxon>
        <taxon>Stramenopiles</taxon>
        <taxon>Oomycota</taxon>
        <taxon>Peronosporomycetes</taxon>
        <taxon>Peronosporales</taxon>
        <taxon>Peronosporaceae</taxon>
        <taxon>Phytophthora</taxon>
    </lineage>
</organism>
<evidence type="ECO:0000313" key="6">
    <source>
        <dbReference type="EMBL" id="KAE9246275.1"/>
    </source>
</evidence>
<keyword evidence="9" id="KW-1185">Reference proteome</keyword>
<dbReference type="EMBL" id="QXGD01000243">
    <property type="protein sequence ID" value="KAE9246275.1"/>
    <property type="molecule type" value="Genomic_DNA"/>
</dbReference>
<dbReference type="PANTHER" id="PTHR45224">
    <property type="entry name" value="OS01G0527900 PROTEIN-RELATED"/>
    <property type="match status" value="1"/>
</dbReference>
<evidence type="ECO:0000313" key="3">
    <source>
        <dbReference type="EMBL" id="KAE9126161.1"/>
    </source>
</evidence>
<accession>A0A6A3FPQ7</accession>
<evidence type="ECO:0000313" key="11">
    <source>
        <dbReference type="Proteomes" id="UP000440367"/>
    </source>
</evidence>
<dbReference type="Proteomes" id="UP000440732">
    <property type="component" value="Unassembled WGS sequence"/>
</dbReference>
<dbReference type="EMBL" id="QXGA01000189">
    <property type="protein sequence ID" value="KAE9150442.1"/>
    <property type="molecule type" value="Genomic_DNA"/>
</dbReference>
<evidence type="ECO:0000313" key="8">
    <source>
        <dbReference type="Proteomes" id="UP000429523"/>
    </source>
</evidence>
<evidence type="ECO:0000313" key="13">
    <source>
        <dbReference type="Proteomes" id="UP000441208"/>
    </source>
</evidence>
<dbReference type="Proteomes" id="UP000440367">
    <property type="component" value="Unassembled WGS sequence"/>
</dbReference>
<dbReference type="EMBL" id="QXFZ01000221">
    <property type="protein sequence ID" value="KAE9126161.1"/>
    <property type="molecule type" value="Genomic_DNA"/>
</dbReference>
<evidence type="ECO:0000313" key="5">
    <source>
        <dbReference type="EMBL" id="KAE9224407.1"/>
    </source>
</evidence>
<sequence>MPVSMQRLTRGPNWDPQEDKQLAKAWVISSTDGEVGTDQKADTFWEKVASTYNNIRPRTHKNFERGGATLVMKRWKTLRVAVASFCGCYASVLQLNESSKSAEDHIDDSEVRYEKIYDQRLVLLGAWRELRGEPKWRAMRSSLNLRAACTNRSASSDGGDGHASDVIAECAEDDIAAVAAAERSRTAGKKKTKTERSVEASSQRITDAAGHM</sequence>
<dbReference type="EMBL" id="QXGB01000212">
    <property type="protein sequence ID" value="KAE9224407.1"/>
    <property type="molecule type" value="Genomic_DNA"/>
</dbReference>
<dbReference type="EMBL" id="QXGE01000191">
    <property type="protein sequence ID" value="KAE9320789.1"/>
    <property type="molecule type" value="Genomic_DNA"/>
</dbReference>
<dbReference type="Proteomes" id="UP000441208">
    <property type="component" value="Unassembled WGS sequence"/>
</dbReference>
<dbReference type="Proteomes" id="UP000437068">
    <property type="component" value="Unassembled WGS sequence"/>
</dbReference>
<dbReference type="Proteomes" id="UP000433483">
    <property type="component" value="Unassembled WGS sequence"/>
</dbReference>
<feature type="region of interest" description="Disordered" evidence="1">
    <location>
        <begin position="182"/>
        <end position="212"/>
    </location>
</feature>
<dbReference type="PANTHER" id="PTHR45224:SF16">
    <property type="entry name" value="OS01G0527900 PROTEIN"/>
    <property type="match status" value="1"/>
</dbReference>
<dbReference type="EMBL" id="QXGF01000238">
    <property type="protein sequence ID" value="KAE8943708.1"/>
    <property type="molecule type" value="Genomic_DNA"/>
</dbReference>
<evidence type="ECO:0000313" key="4">
    <source>
        <dbReference type="EMBL" id="KAE9150442.1"/>
    </source>
</evidence>
<proteinExistence type="predicted"/>
<dbReference type="AlphaFoldDB" id="A0A6A3FPQ7"/>